<evidence type="ECO:0000256" key="1">
    <source>
        <dbReference type="ARBA" id="ARBA00004429"/>
    </source>
</evidence>
<dbReference type="GO" id="GO:0015031">
    <property type="term" value="P:protein transport"/>
    <property type="evidence" value="ECO:0007669"/>
    <property type="project" value="UniProtKB-KW"/>
</dbReference>
<dbReference type="PRINTS" id="PR01900">
    <property type="entry name" value="YIDCPROTEIN"/>
</dbReference>
<dbReference type="RefSeq" id="WP_121875475.1">
    <property type="nucleotide sequence ID" value="NZ_REFJ01000001.1"/>
</dbReference>
<evidence type="ECO:0000256" key="11">
    <source>
        <dbReference type="ARBA" id="ARBA00033245"/>
    </source>
</evidence>
<dbReference type="Gene3D" id="2.70.98.90">
    <property type="match status" value="1"/>
</dbReference>
<dbReference type="GO" id="GO:0051205">
    <property type="term" value="P:protein insertion into membrane"/>
    <property type="evidence" value="ECO:0007669"/>
    <property type="project" value="TreeGrafter"/>
</dbReference>
<dbReference type="PANTHER" id="PTHR12428:SF65">
    <property type="entry name" value="CYTOCHROME C OXIDASE ASSEMBLY PROTEIN COX18, MITOCHONDRIAL"/>
    <property type="match status" value="1"/>
</dbReference>
<evidence type="ECO:0000256" key="10">
    <source>
        <dbReference type="ARBA" id="ARBA00023186"/>
    </source>
</evidence>
<evidence type="ECO:0000256" key="8">
    <source>
        <dbReference type="ARBA" id="ARBA00022989"/>
    </source>
</evidence>
<comment type="function">
    <text evidence="13">Required for the insertion and/or proper folding and/or complex formation of integral membrane proteins into the membrane. Involved in integration of membrane proteins that insert both dependently and independently of the Sec translocase complex, as well as at least some lipoproteins. Aids folding of multispanning membrane proteins.</text>
</comment>
<feature type="transmembrane region" description="Helical" evidence="13">
    <location>
        <begin position="358"/>
        <end position="379"/>
    </location>
</feature>
<dbReference type="NCBIfam" id="TIGR03592">
    <property type="entry name" value="yidC_oxa1_cterm"/>
    <property type="match status" value="1"/>
</dbReference>
<comment type="caution">
    <text evidence="16">The sequence shown here is derived from an EMBL/GenBank/DDBJ whole genome shotgun (WGS) entry which is preliminary data.</text>
</comment>
<evidence type="ECO:0000256" key="3">
    <source>
        <dbReference type="ARBA" id="ARBA00015325"/>
    </source>
</evidence>
<keyword evidence="5 13" id="KW-1003">Cell membrane</keyword>
<evidence type="ECO:0000313" key="16">
    <source>
        <dbReference type="EMBL" id="RMA82127.1"/>
    </source>
</evidence>
<dbReference type="OrthoDB" id="9780552at2"/>
<keyword evidence="7 13" id="KW-0653">Protein transport</keyword>
<comment type="subunit">
    <text evidence="13">Interacts with the Sec translocase complex via SecD. Specifically interacts with transmembrane segments of nascent integral membrane proteins during membrane integration.</text>
</comment>
<dbReference type="InterPro" id="IPR028055">
    <property type="entry name" value="YidC/Oxa/ALB_C"/>
</dbReference>
<evidence type="ECO:0000256" key="5">
    <source>
        <dbReference type="ARBA" id="ARBA00022475"/>
    </source>
</evidence>
<keyword evidence="10 13" id="KW-0143">Chaperone</keyword>
<dbReference type="PANTHER" id="PTHR12428">
    <property type="entry name" value="OXA1"/>
    <property type="match status" value="1"/>
</dbReference>
<dbReference type="GO" id="GO:0032977">
    <property type="term" value="F:membrane insertase activity"/>
    <property type="evidence" value="ECO:0007669"/>
    <property type="project" value="InterPro"/>
</dbReference>
<dbReference type="NCBIfam" id="NF002353">
    <property type="entry name" value="PRK01318.1-4"/>
    <property type="match status" value="1"/>
</dbReference>
<dbReference type="NCBIfam" id="NF002352">
    <property type="entry name" value="PRK01318.1-3"/>
    <property type="match status" value="1"/>
</dbReference>
<comment type="subcellular location">
    <subcellularLocation>
        <location evidence="1">Cell inner membrane</location>
        <topology evidence="1">Multi-pass membrane protein</topology>
    </subcellularLocation>
    <subcellularLocation>
        <location evidence="13">Cell membrane</location>
        <topology evidence="13">Multi-pass membrane protein</topology>
    </subcellularLocation>
</comment>
<dbReference type="InterPro" id="IPR038221">
    <property type="entry name" value="YidC_periplasmic_sf"/>
</dbReference>
<organism evidence="16 17">
    <name type="scientific">Umboniibacter marinipuniceus</name>
    <dbReference type="NCBI Taxonomy" id="569599"/>
    <lineage>
        <taxon>Bacteria</taxon>
        <taxon>Pseudomonadati</taxon>
        <taxon>Pseudomonadota</taxon>
        <taxon>Gammaproteobacteria</taxon>
        <taxon>Cellvibrionales</taxon>
        <taxon>Cellvibrionaceae</taxon>
        <taxon>Umboniibacter</taxon>
    </lineage>
</organism>
<gene>
    <name evidence="13" type="primary">yidC</name>
    <name evidence="16" type="ORF">DFR27_0074</name>
</gene>
<keyword evidence="17" id="KW-1185">Reference proteome</keyword>
<dbReference type="InterPro" id="IPR001708">
    <property type="entry name" value="YidC/ALB3/OXA1/COX18"/>
</dbReference>
<keyword evidence="8 13" id="KW-1133">Transmembrane helix</keyword>
<dbReference type="Pfam" id="PF14849">
    <property type="entry name" value="YidC_periplas"/>
    <property type="match status" value="1"/>
</dbReference>
<dbReference type="InterPro" id="IPR028053">
    <property type="entry name" value="Membr_insert_YidC_N"/>
</dbReference>
<reference evidence="16 17" key="1">
    <citation type="submission" date="2018-10" db="EMBL/GenBank/DDBJ databases">
        <title>Genomic Encyclopedia of Type Strains, Phase IV (KMG-IV): sequencing the most valuable type-strain genomes for metagenomic binning, comparative biology and taxonomic classification.</title>
        <authorList>
            <person name="Goeker M."/>
        </authorList>
    </citation>
    <scope>NUCLEOTIDE SEQUENCE [LARGE SCALE GENOMIC DNA]</scope>
    <source>
        <strain evidence="16 17">DSM 25080</strain>
    </source>
</reference>
<keyword evidence="6 13" id="KW-0812">Transmembrane</keyword>
<sequence>MDWLRNTLLIGMVGVVMALVFQWSNFTPPESAVAQSTSRAAMPLDTPATDSVSDVPSAISNDQQPEIQISTDLIKVTTPQLYVEINPVGGDIETVSLIDHTLDQESGDPLPLLLNRPGNVYIAQSGLIGPNGTDGSGSRPTFNSEARSYQLSGESLSVDLTLEQAPGVTITKRFTFTEGEHTIDVNYLIDNQTATEWRGYFYGQIKRDTSAPLIDNDGAMQPFLGMATTKQDENFVKRDFEDLSETKYSANVNGGWVAMVQHYFISAWVPTTEGTNRFYGEPMANGFYRFGFTSDQQIIAAGESARFGATFYAGPKDQEKLSELGEYLDLTVDYGWLWWIAKPLFVALDLFHDLLGNWGFAIIALTILIKGLFYYPSAISYRSMATMRKFTPRIQEIRERYSDDRQQQQKAMMELYKQEKINPMAGCLPILLQMPVFIALYWMLAESVELRHAPFVLWIQDLSVKDPYFVLPIAMGVVMFLQQRLNPTPPDPMQAKIMQFMPIIFTFFFMFFPAGLVLYWLFNSLISMLQQIYVYRGIEKDAAKK</sequence>
<dbReference type="GO" id="GO:0005886">
    <property type="term" value="C:plasma membrane"/>
    <property type="evidence" value="ECO:0007669"/>
    <property type="project" value="UniProtKB-SubCell"/>
</dbReference>
<proteinExistence type="inferred from homology"/>
<comment type="similarity">
    <text evidence="2 13">Belongs to the OXA1/ALB3/YidC family. Type 1 subfamily.</text>
</comment>
<feature type="domain" description="Membrane insertase YidC/Oxa/ALB C-terminal" evidence="14">
    <location>
        <begin position="358"/>
        <end position="536"/>
    </location>
</feature>
<feature type="transmembrane region" description="Helical" evidence="13">
    <location>
        <begin position="7"/>
        <end position="26"/>
    </location>
</feature>
<evidence type="ECO:0000259" key="15">
    <source>
        <dbReference type="Pfam" id="PF14849"/>
    </source>
</evidence>
<dbReference type="AlphaFoldDB" id="A0A3M0ACA7"/>
<dbReference type="NCBIfam" id="TIGR03593">
    <property type="entry name" value="yidC_nterm"/>
    <property type="match status" value="1"/>
</dbReference>
<dbReference type="InterPro" id="IPR019998">
    <property type="entry name" value="Membr_insert_YidC"/>
</dbReference>
<dbReference type="EMBL" id="REFJ01000001">
    <property type="protein sequence ID" value="RMA82127.1"/>
    <property type="molecule type" value="Genomic_DNA"/>
</dbReference>
<dbReference type="HAMAP" id="MF_01810">
    <property type="entry name" value="YidC_type1"/>
    <property type="match status" value="1"/>
</dbReference>
<dbReference type="Pfam" id="PF02096">
    <property type="entry name" value="60KD_IMP"/>
    <property type="match status" value="1"/>
</dbReference>
<evidence type="ECO:0000256" key="12">
    <source>
        <dbReference type="ARBA" id="ARBA00033342"/>
    </source>
</evidence>
<protein>
    <recommendedName>
        <fullName evidence="3 13">Membrane protein insertase YidC</fullName>
    </recommendedName>
    <alternativeName>
        <fullName evidence="12 13">Foldase YidC</fullName>
    </alternativeName>
    <alternativeName>
        <fullName evidence="11 13">Membrane integrase YidC</fullName>
    </alternativeName>
    <alternativeName>
        <fullName evidence="13">Membrane protein YidC</fullName>
    </alternativeName>
</protein>
<evidence type="ECO:0000256" key="9">
    <source>
        <dbReference type="ARBA" id="ARBA00023136"/>
    </source>
</evidence>
<evidence type="ECO:0000256" key="7">
    <source>
        <dbReference type="ARBA" id="ARBA00022927"/>
    </source>
</evidence>
<dbReference type="InterPro" id="IPR047196">
    <property type="entry name" value="YidC_ALB_C"/>
</dbReference>
<dbReference type="Proteomes" id="UP000267187">
    <property type="component" value="Unassembled WGS sequence"/>
</dbReference>
<name>A0A3M0ACA7_9GAMM</name>
<keyword evidence="9 13" id="KW-0472">Membrane</keyword>
<keyword evidence="4 13" id="KW-0813">Transport</keyword>
<dbReference type="PRINTS" id="PR00701">
    <property type="entry name" value="60KDINNERMP"/>
</dbReference>
<evidence type="ECO:0000256" key="4">
    <source>
        <dbReference type="ARBA" id="ARBA00022448"/>
    </source>
</evidence>
<feature type="domain" description="Membrane insertase YidC N-terminal" evidence="15">
    <location>
        <begin position="74"/>
        <end position="346"/>
    </location>
</feature>
<accession>A0A3M0ACA7</accession>
<evidence type="ECO:0000259" key="14">
    <source>
        <dbReference type="Pfam" id="PF02096"/>
    </source>
</evidence>
<feature type="transmembrane region" description="Helical" evidence="13">
    <location>
        <begin position="502"/>
        <end position="522"/>
    </location>
</feature>
<dbReference type="CDD" id="cd20070">
    <property type="entry name" value="5TM_YidC_Alb3"/>
    <property type="match status" value="1"/>
</dbReference>
<evidence type="ECO:0000313" key="17">
    <source>
        <dbReference type="Proteomes" id="UP000267187"/>
    </source>
</evidence>
<evidence type="ECO:0000256" key="6">
    <source>
        <dbReference type="ARBA" id="ARBA00022692"/>
    </source>
</evidence>
<feature type="transmembrane region" description="Helical" evidence="13">
    <location>
        <begin position="421"/>
        <end position="444"/>
    </location>
</feature>
<evidence type="ECO:0000256" key="2">
    <source>
        <dbReference type="ARBA" id="ARBA00010527"/>
    </source>
</evidence>
<evidence type="ECO:0000256" key="13">
    <source>
        <dbReference type="HAMAP-Rule" id="MF_01810"/>
    </source>
</evidence>
<dbReference type="CDD" id="cd19961">
    <property type="entry name" value="EcYidC-like_peri"/>
    <property type="match status" value="1"/>
</dbReference>